<feature type="domain" description="PPM-type phosphatase" evidence="2">
    <location>
        <begin position="180"/>
        <end position="397"/>
    </location>
</feature>
<evidence type="ECO:0000313" key="4">
    <source>
        <dbReference type="Proteomes" id="UP001500967"/>
    </source>
</evidence>
<evidence type="ECO:0000259" key="2">
    <source>
        <dbReference type="SMART" id="SM00331"/>
    </source>
</evidence>
<name>A0ABN0TEX9_9ACTN</name>
<dbReference type="EMBL" id="BAAAGX010000001">
    <property type="protein sequence ID" value="GAA0219807.1"/>
    <property type="molecule type" value="Genomic_DNA"/>
</dbReference>
<gene>
    <name evidence="3" type="ORF">GCM10009539_01430</name>
</gene>
<reference evidence="3 4" key="1">
    <citation type="journal article" date="2019" name="Int. J. Syst. Evol. Microbiol.">
        <title>The Global Catalogue of Microorganisms (GCM) 10K type strain sequencing project: providing services to taxonomists for standard genome sequencing and annotation.</title>
        <authorList>
            <consortium name="The Broad Institute Genomics Platform"/>
            <consortium name="The Broad Institute Genome Sequencing Center for Infectious Disease"/>
            <person name="Wu L."/>
            <person name="Ma J."/>
        </authorList>
    </citation>
    <scope>NUCLEOTIDE SEQUENCE [LARGE SCALE GENOMIC DNA]</scope>
    <source>
        <strain evidence="3 4">JCM 10425</strain>
    </source>
</reference>
<keyword evidence="4" id="KW-1185">Reference proteome</keyword>
<dbReference type="Proteomes" id="UP001500967">
    <property type="component" value="Unassembled WGS sequence"/>
</dbReference>
<keyword evidence="1" id="KW-0378">Hydrolase</keyword>
<dbReference type="InterPro" id="IPR001932">
    <property type="entry name" value="PPM-type_phosphatase-like_dom"/>
</dbReference>
<dbReference type="SUPFAM" id="SSF81606">
    <property type="entry name" value="PP2C-like"/>
    <property type="match status" value="1"/>
</dbReference>
<evidence type="ECO:0000313" key="3">
    <source>
        <dbReference type="EMBL" id="GAA0219807.1"/>
    </source>
</evidence>
<protein>
    <submittedName>
        <fullName evidence="3">PP2C family protein-serine/threonine phosphatase</fullName>
    </submittedName>
</protein>
<dbReference type="SMART" id="SM00331">
    <property type="entry name" value="PP2C_SIG"/>
    <property type="match status" value="1"/>
</dbReference>
<dbReference type="InterPro" id="IPR052016">
    <property type="entry name" value="Bact_Sigma-Reg"/>
</dbReference>
<dbReference type="Gene3D" id="3.60.40.10">
    <property type="entry name" value="PPM-type phosphatase domain"/>
    <property type="match status" value="1"/>
</dbReference>
<dbReference type="PANTHER" id="PTHR43156">
    <property type="entry name" value="STAGE II SPORULATION PROTEIN E-RELATED"/>
    <property type="match status" value="1"/>
</dbReference>
<dbReference type="InterPro" id="IPR036457">
    <property type="entry name" value="PPM-type-like_dom_sf"/>
</dbReference>
<sequence length="399" mass="43924">MGDLGEEMFDGLLHDSHRCHPEDLIDLVATHSAPVGLHDPRLYLADLQQVNLVRVPRGRVETPVRPTERIPIDTTSVGRVFRRTGIQYVPAEDGRTHMWLPLLEGAERLGVLRLTVDGRDRDHVDPVIKRRARRLASLVGLLVVTKRAYSDTLVGLTRHNDMTLSAEMQWGLLPPLTFATDRIVVAGALEPAYKVAGDTFDYGVVDEGVHLALFDAAGHDLNSAVVVGLAAAAYRQGRRQGLELRELGDAIDEKVAARFGPPELVTGVLAHFDAGTGKLEWVLRGHPPPVLIRDGKWVKTLWLKPGLPMGIGLRRPTELGSVQLEPGDRLLFYTDGVTEARDADGNEFGLERLVDFVIKREADALPATEALRRLIGSILEHQHGHLQDDATVLLVEWGG</sequence>
<dbReference type="Pfam" id="PF07228">
    <property type="entry name" value="SpoIIE"/>
    <property type="match status" value="1"/>
</dbReference>
<accession>A0ABN0TEX9</accession>
<evidence type="ECO:0000256" key="1">
    <source>
        <dbReference type="ARBA" id="ARBA00022801"/>
    </source>
</evidence>
<comment type="caution">
    <text evidence="3">The sequence shown here is derived from an EMBL/GenBank/DDBJ whole genome shotgun (WGS) entry which is preliminary data.</text>
</comment>
<proteinExistence type="predicted"/>
<dbReference type="RefSeq" id="WP_344646734.1">
    <property type="nucleotide sequence ID" value="NZ_BAAAGX010000001.1"/>
</dbReference>
<dbReference type="PANTHER" id="PTHR43156:SF2">
    <property type="entry name" value="STAGE II SPORULATION PROTEIN E"/>
    <property type="match status" value="1"/>
</dbReference>
<organism evidence="3 4">
    <name type="scientific">Cryptosporangium japonicum</name>
    <dbReference type="NCBI Taxonomy" id="80872"/>
    <lineage>
        <taxon>Bacteria</taxon>
        <taxon>Bacillati</taxon>
        <taxon>Actinomycetota</taxon>
        <taxon>Actinomycetes</taxon>
        <taxon>Cryptosporangiales</taxon>
        <taxon>Cryptosporangiaceae</taxon>
        <taxon>Cryptosporangium</taxon>
    </lineage>
</organism>